<evidence type="ECO:0000259" key="12">
    <source>
        <dbReference type="PROSITE" id="PS51379"/>
    </source>
</evidence>
<feature type="transmembrane region" description="Helical" evidence="11">
    <location>
        <begin position="444"/>
        <end position="463"/>
    </location>
</feature>
<dbReference type="PATRIC" id="fig|1622118.3.peg.1495"/>
<gene>
    <name evidence="13" type="ORF">Lupro_07250</name>
</gene>
<evidence type="ECO:0000256" key="9">
    <source>
        <dbReference type="ARBA" id="ARBA00023014"/>
    </source>
</evidence>
<evidence type="ECO:0000256" key="7">
    <source>
        <dbReference type="ARBA" id="ARBA00022989"/>
    </source>
</evidence>
<dbReference type="EMBL" id="CP013355">
    <property type="protein sequence ID" value="AMC11056.1"/>
    <property type="molecule type" value="Genomic_DNA"/>
</dbReference>
<evidence type="ECO:0000256" key="11">
    <source>
        <dbReference type="SAM" id="Phobius"/>
    </source>
</evidence>
<feature type="domain" description="4Fe-4S ferredoxin-type" evidence="12">
    <location>
        <begin position="3"/>
        <end position="33"/>
    </location>
</feature>
<dbReference type="Proteomes" id="UP000059672">
    <property type="component" value="Chromosome"/>
</dbReference>
<reference evidence="13 14" key="2">
    <citation type="journal article" date="2016" name="Int. J. Syst. Evol. Microbiol.">
        <title>Lutibacter profundi sp. nov., isolated from a deep-sea hydrothermal system on the Arctic Mid-Ocean Ridge and emended description of the genus Lutibacter.</title>
        <authorList>
            <person name="Le Moine Bauer S."/>
            <person name="Roalkvam I."/>
            <person name="Steen I.H."/>
            <person name="Dahle H."/>
        </authorList>
    </citation>
    <scope>NUCLEOTIDE SEQUENCE [LARGE SCALE GENOMIC DNA]</scope>
    <source>
        <strain evidence="13 14">LP1</strain>
    </source>
</reference>
<comment type="similarity">
    <text evidence="2">Belongs to the NrfD family.</text>
</comment>
<keyword evidence="7 11" id="KW-1133">Transmembrane helix</keyword>
<dbReference type="PANTHER" id="PTHR43177:SF9">
    <property type="entry name" value="PROTEIN NRFC"/>
    <property type="match status" value="1"/>
</dbReference>
<dbReference type="PANTHER" id="PTHR43177">
    <property type="entry name" value="PROTEIN NRFC"/>
    <property type="match status" value="1"/>
</dbReference>
<feature type="transmembrane region" description="Helical" evidence="11">
    <location>
        <begin position="408"/>
        <end position="432"/>
    </location>
</feature>
<dbReference type="Gene3D" id="3.30.70.20">
    <property type="match status" value="2"/>
</dbReference>
<keyword evidence="10 11" id="KW-0472">Membrane</keyword>
<dbReference type="Pfam" id="PF03916">
    <property type="entry name" value="NrfD"/>
    <property type="match status" value="1"/>
</dbReference>
<dbReference type="InterPro" id="IPR050954">
    <property type="entry name" value="ET_IronSulfur_Cluster-Binding"/>
</dbReference>
<dbReference type="AlphaFoldDB" id="A0A0X8G6L7"/>
<dbReference type="Gene3D" id="1.20.1630.10">
    <property type="entry name" value="Formate dehydrogenase/DMSO reductase domain"/>
    <property type="match status" value="1"/>
</dbReference>
<dbReference type="GO" id="GO:0051539">
    <property type="term" value="F:4 iron, 4 sulfur cluster binding"/>
    <property type="evidence" value="ECO:0007669"/>
    <property type="project" value="UniProtKB-KW"/>
</dbReference>
<evidence type="ECO:0000256" key="8">
    <source>
        <dbReference type="ARBA" id="ARBA00023004"/>
    </source>
</evidence>
<proteinExistence type="inferred from homology"/>
<dbReference type="Pfam" id="PF13247">
    <property type="entry name" value="Fer4_11"/>
    <property type="match status" value="1"/>
</dbReference>
<evidence type="ECO:0000256" key="3">
    <source>
        <dbReference type="ARBA" id="ARBA00022475"/>
    </source>
</evidence>
<comment type="subcellular location">
    <subcellularLocation>
        <location evidence="1">Cell membrane</location>
        <topology evidence="1">Multi-pass membrane protein</topology>
    </subcellularLocation>
</comment>
<evidence type="ECO:0000256" key="6">
    <source>
        <dbReference type="ARBA" id="ARBA00022723"/>
    </source>
</evidence>
<evidence type="ECO:0000313" key="14">
    <source>
        <dbReference type="Proteomes" id="UP000059672"/>
    </source>
</evidence>
<feature type="transmembrane region" description="Helical" evidence="11">
    <location>
        <begin position="484"/>
        <end position="503"/>
    </location>
</feature>
<evidence type="ECO:0000256" key="10">
    <source>
        <dbReference type="ARBA" id="ARBA00023136"/>
    </source>
</evidence>
<dbReference type="InterPro" id="IPR005614">
    <property type="entry name" value="NrfD-like"/>
</dbReference>
<feature type="transmembrane region" description="Helical" evidence="11">
    <location>
        <begin position="375"/>
        <end position="396"/>
    </location>
</feature>
<accession>A0A0X8G6L7</accession>
<dbReference type="STRING" id="1622118.Lupro_07250"/>
<dbReference type="InterPro" id="IPR017900">
    <property type="entry name" value="4Fe4S_Fe_S_CS"/>
</dbReference>
<feature type="transmembrane region" description="Helical" evidence="11">
    <location>
        <begin position="343"/>
        <end position="363"/>
    </location>
</feature>
<reference evidence="14" key="1">
    <citation type="submission" date="2015-12" db="EMBL/GenBank/DDBJ databases">
        <title>Complete genome sequence of Lutibacter profundus strain LP1.</title>
        <authorList>
            <person name="Wissuwa J."/>
            <person name="Le Moine Bauer S."/>
            <person name="Stokke R."/>
            <person name="Dahle H."/>
            <person name="Steen I.H."/>
        </authorList>
    </citation>
    <scope>NUCLEOTIDE SEQUENCE [LARGE SCALE GENOMIC DNA]</scope>
    <source>
        <strain evidence="14">LP1</strain>
    </source>
</reference>
<dbReference type="OrthoDB" id="9779457at2"/>
<keyword evidence="14" id="KW-1185">Reference proteome</keyword>
<feature type="transmembrane region" description="Helical" evidence="11">
    <location>
        <begin position="509"/>
        <end position="529"/>
    </location>
</feature>
<feature type="transmembrane region" description="Helical" evidence="11">
    <location>
        <begin position="273"/>
        <end position="296"/>
    </location>
</feature>
<keyword evidence="5 11" id="KW-0812">Transmembrane</keyword>
<keyword evidence="8" id="KW-0408">Iron</keyword>
<evidence type="ECO:0000313" key="13">
    <source>
        <dbReference type="EMBL" id="AMC11056.1"/>
    </source>
</evidence>
<dbReference type="GO" id="GO:0005886">
    <property type="term" value="C:plasma membrane"/>
    <property type="evidence" value="ECO:0007669"/>
    <property type="project" value="UniProtKB-SubCell"/>
</dbReference>
<dbReference type="GO" id="GO:0046872">
    <property type="term" value="F:metal ion binding"/>
    <property type="evidence" value="ECO:0007669"/>
    <property type="project" value="UniProtKB-KW"/>
</dbReference>
<dbReference type="CDD" id="cd10551">
    <property type="entry name" value="PsrB"/>
    <property type="match status" value="1"/>
</dbReference>
<dbReference type="PROSITE" id="PS51379">
    <property type="entry name" value="4FE4S_FER_2"/>
    <property type="match status" value="3"/>
</dbReference>
<evidence type="ECO:0000256" key="1">
    <source>
        <dbReference type="ARBA" id="ARBA00004651"/>
    </source>
</evidence>
<dbReference type="Pfam" id="PF12800">
    <property type="entry name" value="Fer4_4"/>
    <property type="match status" value="1"/>
</dbReference>
<keyword evidence="3" id="KW-1003">Cell membrane</keyword>
<evidence type="ECO:0000256" key="2">
    <source>
        <dbReference type="ARBA" id="ARBA00008929"/>
    </source>
</evidence>
<feature type="domain" description="4Fe-4S ferredoxin-type" evidence="12">
    <location>
        <begin position="48"/>
        <end position="79"/>
    </location>
</feature>
<keyword evidence="9" id="KW-0411">Iron-sulfur</keyword>
<name>A0A0X8G6L7_9FLAO</name>
<feature type="domain" description="4Fe-4S ferredoxin-type" evidence="12">
    <location>
        <begin position="80"/>
        <end position="109"/>
    </location>
</feature>
<sequence length="538" mass="59473">MKYGFIIDNRKCIGCHACTTACKSEHDVAVGVNRTYVKQVEKGEFPDTRRIFSVMRCNHCTDAPCVEICPVEALYTRDDGIVDFDNNRCIGCKSCMQACPYDALYIDPNTNTAAKCNYCAHRVDVGREPACVSVCPEHAIIAGDMDNPATEISQLLARQAVKVRKPEKGTKPNLFYIDADDASLVPEATDKSGPGLWNSQARGVGHFAKAAEKMMHTNNDVDLLQMTIDNDIQAAYQKKESKNPNYIDVLTGKARRVYDTPDKGILWGWEVSAYVFTKAIAAGAFLIPFLAIMLGYEVSSTAKLWSAGISLTFLALTGLFLVMDLDRPDRFLNVLLRPQWNSWLVKGGYTITVFGLLVTVWGAMTFFEVHVGETVLLWVTAVFAVLLAIYTAFLFAQAKGRDFWQSPTLPLHMLVHSIMAGVAIFVIASLVFGNEEWMSILKNTMIIALVVNLFTLVTELTITHPTTAAKTVVKMITKGRYKNLFWMVTVLIGNIIPLALLFFGNGGLLTVVSGICVLIGILITEKIWVEAPQRIPLA</sequence>
<keyword evidence="4" id="KW-0004">4Fe-4S</keyword>
<organism evidence="13 14">
    <name type="scientific">Lutibacter profundi</name>
    <dbReference type="NCBI Taxonomy" id="1622118"/>
    <lineage>
        <taxon>Bacteria</taxon>
        <taxon>Pseudomonadati</taxon>
        <taxon>Bacteroidota</taxon>
        <taxon>Flavobacteriia</taxon>
        <taxon>Flavobacteriales</taxon>
        <taxon>Flavobacteriaceae</taxon>
        <taxon>Lutibacter</taxon>
    </lineage>
</organism>
<dbReference type="RefSeq" id="WP_068208020.1">
    <property type="nucleotide sequence ID" value="NZ_CP013355.1"/>
</dbReference>
<feature type="transmembrane region" description="Helical" evidence="11">
    <location>
        <begin position="302"/>
        <end position="322"/>
    </location>
</feature>
<dbReference type="InterPro" id="IPR017896">
    <property type="entry name" value="4Fe4S_Fe-S-bd"/>
</dbReference>
<keyword evidence="6" id="KW-0479">Metal-binding</keyword>
<protein>
    <submittedName>
        <fullName evidence="13">4Fe-4S ferredoxin</fullName>
    </submittedName>
</protein>
<dbReference type="KEGG" id="lut:Lupro_07250"/>
<evidence type="ECO:0000256" key="5">
    <source>
        <dbReference type="ARBA" id="ARBA00022692"/>
    </source>
</evidence>
<evidence type="ECO:0000256" key="4">
    <source>
        <dbReference type="ARBA" id="ARBA00022485"/>
    </source>
</evidence>
<dbReference type="SUPFAM" id="SSF54862">
    <property type="entry name" value="4Fe-4S ferredoxins"/>
    <property type="match status" value="1"/>
</dbReference>
<dbReference type="PROSITE" id="PS00198">
    <property type="entry name" value="4FE4S_FER_1"/>
    <property type="match status" value="1"/>
</dbReference>